<keyword evidence="4" id="KW-1185">Reference proteome</keyword>
<reference evidence="3 4" key="1">
    <citation type="submission" date="2023-02" db="EMBL/GenBank/DDBJ databases">
        <title>Genome sequence of Sphingobacterium sp. KACC 22765.</title>
        <authorList>
            <person name="Kim S."/>
            <person name="Heo J."/>
            <person name="Kwon S.-W."/>
        </authorList>
    </citation>
    <scope>NUCLEOTIDE SEQUENCE [LARGE SCALE GENOMIC DNA]</scope>
    <source>
        <strain evidence="3 4">KACC 22765</strain>
    </source>
</reference>
<gene>
    <name evidence="3" type="ORF">PQ465_12905</name>
</gene>
<dbReference type="EMBL" id="CP117880">
    <property type="protein sequence ID" value="WDF67204.1"/>
    <property type="molecule type" value="Genomic_DNA"/>
</dbReference>
<dbReference type="Pfam" id="PF00817">
    <property type="entry name" value="IMS"/>
    <property type="match status" value="1"/>
</dbReference>
<protein>
    <submittedName>
        <fullName evidence="3">DNA polymerase Y family protein</fullName>
    </submittedName>
</protein>
<dbReference type="InterPro" id="IPR001126">
    <property type="entry name" value="UmuC"/>
</dbReference>
<dbReference type="PANTHER" id="PTHR35369">
    <property type="entry name" value="BLR3025 PROTEIN-RELATED"/>
    <property type="match status" value="1"/>
</dbReference>
<dbReference type="PANTHER" id="PTHR35369:SF2">
    <property type="entry name" value="BLR3025 PROTEIN"/>
    <property type="match status" value="1"/>
</dbReference>
<name>A0ABY7WC26_9SPHI</name>
<feature type="domain" description="UmuC" evidence="2">
    <location>
        <begin position="38"/>
        <end position="154"/>
    </location>
</feature>
<evidence type="ECO:0000313" key="4">
    <source>
        <dbReference type="Proteomes" id="UP001221558"/>
    </source>
</evidence>
<dbReference type="InterPro" id="IPR043502">
    <property type="entry name" value="DNA/RNA_pol_sf"/>
</dbReference>
<sequence length="501" mass="56289">MKRRYVSIWFPFLLTDWSSRTHIAQRLAPLVFAAPVSGRMCITAVNEVAQQHGIQVAMVLADAKAAVPELLVLDDKADRAEKLLKAIGLWCIKFTPIVALDIAGQGLLLESTGCTHLWGDEKAYLHAIQGQLSLKGYQVAIAVADTVGAAWAAARYSENLAVIKAGSQVDALAHLPIAGLRLEQSALDRLHKLGFRTLGAIVALPSAALKRRFTADLLKRIDQFLGKEDEFLLSLRPVVPYSERLPCLEPVRTRKAIELAVEELLLQLCARLAGEGKGLRKAKLICHRVDGKLVSITVGTNRPSSHVPHLHRLFLQKIGDIEPALGIELFVLEGLMVHEAASSQELLWQQDTGFAANDIAELLDRIKGQDPACQINRYLPAQDYWPERSIRAAAYLTEKINLPWRMDMPRPTRLLHPPERIEVTAPIPDYPPMLFRYQGEIVKIARADGPERIERAWWIDEGEHRDYYAVEDEQGKRYWLFRAGHYQGDHKSIWYLHGFFA</sequence>
<evidence type="ECO:0000259" key="2">
    <source>
        <dbReference type="Pfam" id="PF00817"/>
    </source>
</evidence>
<proteinExistence type="predicted"/>
<accession>A0ABY7WC26</accession>
<dbReference type="RefSeq" id="WP_274265934.1">
    <property type="nucleotide sequence ID" value="NZ_CP117880.1"/>
</dbReference>
<dbReference type="Proteomes" id="UP001221558">
    <property type="component" value="Chromosome"/>
</dbReference>
<dbReference type="InterPro" id="IPR050356">
    <property type="entry name" value="SulA_CellDiv_inhibitor"/>
</dbReference>
<dbReference type="CDD" id="cd03468">
    <property type="entry name" value="PolY_like"/>
    <property type="match status" value="1"/>
</dbReference>
<organism evidence="3 4">
    <name type="scientific">Sphingobacterium oryzagri</name>
    <dbReference type="NCBI Taxonomy" id="3025669"/>
    <lineage>
        <taxon>Bacteria</taxon>
        <taxon>Pseudomonadati</taxon>
        <taxon>Bacteroidota</taxon>
        <taxon>Sphingobacteriia</taxon>
        <taxon>Sphingobacteriales</taxon>
        <taxon>Sphingobacteriaceae</taxon>
        <taxon>Sphingobacterium</taxon>
    </lineage>
</organism>
<evidence type="ECO:0000313" key="3">
    <source>
        <dbReference type="EMBL" id="WDF67204.1"/>
    </source>
</evidence>
<keyword evidence="1" id="KW-0227">DNA damage</keyword>
<dbReference type="SUPFAM" id="SSF56672">
    <property type="entry name" value="DNA/RNA polymerases"/>
    <property type="match status" value="1"/>
</dbReference>
<evidence type="ECO:0000256" key="1">
    <source>
        <dbReference type="ARBA" id="ARBA00022763"/>
    </source>
</evidence>